<gene>
    <name evidence="2" type="ORF">TBIB3V08_LOCUS1889</name>
</gene>
<evidence type="ECO:0000256" key="1">
    <source>
        <dbReference type="SAM" id="MobiDB-lite"/>
    </source>
</evidence>
<reference evidence="2" key="1">
    <citation type="submission" date="2020-11" db="EMBL/GenBank/DDBJ databases">
        <authorList>
            <person name="Tran Van P."/>
        </authorList>
    </citation>
    <scope>NUCLEOTIDE SEQUENCE</scope>
</reference>
<dbReference type="EMBL" id="OD564653">
    <property type="protein sequence ID" value="CAD7439321.1"/>
    <property type="molecule type" value="Genomic_DNA"/>
</dbReference>
<protein>
    <submittedName>
        <fullName evidence="2">Uncharacterized protein</fullName>
    </submittedName>
</protein>
<dbReference type="AlphaFoldDB" id="A0A7R9EQH7"/>
<evidence type="ECO:0000313" key="2">
    <source>
        <dbReference type="EMBL" id="CAD7439321.1"/>
    </source>
</evidence>
<organism evidence="2">
    <name type="scientific">Timema bartmani</name>
    <dbReference type="NCBI Taxonomy" id="61472"/>
    <lineage>
        <taxon>Eukaryota</taxon>
        <taxon>Metazoa</taxon>
        <taxon>Ecdysozoa</taxon>
        <taxon>Arthropoda</taxon>
        <taxon>Hexapoda</taxon>
        <taxon>Insecta</taxon>
        <taxon>Pterygota</taxon>
        <taxon>Neoptera</taxon>
        <taxon>Polyneoptera</taxon>
        <taxon>Phasmatodea</taxon>
        <taxon>Timematodea</taxon>
        <taxon>Timematoidea</taxon>
        <taxon>Timematidae</taxon>
        <taxon>Timema</taxon>
    </lineage>
</organism>
<accession>A0A7R9EQH7</accession>
<feature type="region of interest" description="Disordered" evidence="1">
    <location>
        <begin position="1"/>
        <end position="28"/>
    </location>
</feature>
<feature type="compositionally biased region" description="Basic and acidic residues" evidence="1">
    <location>
        <begin position="1"/>
        <end position="17"/>
    </location>
</feature>
<sequence length="303" mass="33633">MKTEARATLKGREERKGVLATPPPPPPPPVQSALAKIFRYCLHISLTEALYNLLDKLVPNVGRLSNLCCIHVGLAGTNTQTFHKDLTDCIAQRFATDIKPSRIKDIERLTFLLTLFDHDPKTEPDIFGKVLEELRSPERLVEMALYPKCLPCCVGYLSLREIYAEDLINKNTISLVPSRTKTKLSATNKVLIEVLDATESLLGGCDNVYIGHVLPHFERPDIVFATNDSGAAVPIPAQLKEALFASVKYAPCVEGQERWHCLVIGGWNSFIRNSTKPLGSTIAKLRQLRLVGYNPILIILAQP</sequence>
<name>A0A7R9EQH7_9NEOP</name>
<proteinExistence type="predicted"/>